<dbReference type="PANTHER" id="PTHR47893:SF1">
    <property type="entry name" value="REGULATORY PROTEIN PCHR"/>
    <property type="match status" value="1"/>
</dbReference>
<protein>
    <submittedName>
        <fullName evidence="5">AraC-like DNA-binding protein</fullName>
    </submittedName>
</protein>
<name>A0A315Z5H3_SEDFL</name>
<evidence type="ECO:0000313" key="6">
    <source>
        <dbReference type="Proteomes" id="UP000245535"/>
    </source>
</evidence>
<dbReference type="InterPro" id="IPR018060">
    <property type="entry name" value="HTH_AraC"/>
</dbReference>
<dbReference type="InterPro" id="IPR020449">
    <property type="entry name" value="Tscrpt_reg_AraC-type_HTH"/>
</dbReference>
<dbReference type="Pfam" id="PF12833">
    <property type="entry name" value="HTH_18"/>
    <property type="match status" value="1"/>
</dbReference>
<dbReference type="SMART" id="SM00342">
    <property type="entry name" value="HTH_ARAC"/>
    <property type="match status" value="1"/>
</dbReference>
<feature type="domain" description="HTH araC/xylS-type" evidence="4">
    <location>
        <begin position="228"/>
        <end position="326"/>
    </location>
</feature>
<dbReference type="OrthoDB" id="799767at2"/>
<reference evidence="5 6" key="1">
    <citation type="submission" date="2018-03" db="EMBL/GenBank/DDBJ databases">
        <title>Genomic Encyclopedia of Archaeal and Bacterial Type Strains, Phase II (KMG-II): from individual species to whole genera.</title>
        <authorList>
            <person name="Goeker M."/>
        </authorList>
    </citation>
    <scope>NUCLEOTIDE SEQUENCE [LARGE SCALE GENOMIC DNA]</scope>
    <source>
        <strain evidence="5 6">DSM 28229</strain>
    </source>
</reference>
<comment type="caution">
    <text evidence="5">The sequence shown here is derived from an EMBL/GenBank/DDBJ whole genome shotgun (WGS) entry which is preliminary data.</text>
</comment>
<keyword evidence="3" id="KW-0804">Transcription</keyword>
<dbReference type="PRINTS" id="PR00032">
    <property type="entry name" value="HTHARAC"/>
</dbReference>
<dbReference type="PROSITE" id="PS01124">
    <property type="entry name" value="HTH_ARAC_FAMILY_2"/>
    <property type="match status" value="1"/>
</dbReference>
<sequence length="327" mass="37811">MDQLVKFTLGRGDMSHVLSEISQTYPGSSWDGQVFTVDTPNTSVKITNLDNLPGVNMSINEVWFDYDVLFQEEAQEETSILIRFVHDSVLFHQGTGNGAVGENQLNSAAMYNTLRAHQVFIPRHRNIRWLTFRVSIETWKKVTYGLLPSIDQLLQRKEEWIIFETIDYNMEKCIRRIFEVQSKNRAERLGFSLAKGMELLTYFFRQLSKRLENDHSVGLVTMDVDTIFLIKNDLIKNIQSPPSIEDLCRKYGMSADRLRNNFKKVFGLPPRQYVLKKRYQEAYQQVKQTNESLSSIAHSLGFSHSSHFANGFKKHFGVSPSALRENK</sequence>
<dbReference type="EMBL" id="QGDO01000006">
    <property type="protein sequence ID" value="PWJ39158.1"/>
    <property type="molecule type" value="Genomic_DNA"/>
</dbReference>
<dbReference type="Gene3D" id="1.10.10.60">
    <property type="entry name" value="Homeodomain-like"/>
    <property type="match status" value="1"/>
</dbReference>
<evidence type="ECO:0000259" key="4">
    <source>
        <dbReference type="PROSITE" id="PS01124"/>
    </source>
</evidence>
<gene>
    <name evidence="5" type="ORF">BC781_10659</name>
</gene>
<dbReference type="SUPFAM" id="SSF46689">
    <property type="entry name" value="Homeodomain-like"/>
    <property type="match status" value="2"/>
</dbReference>
<dbReference type="InterPro" id="IPR009057">
    <property type="entry name" value="Homeodomain-like_sf"/>
</dbReference>
<proteinExistence type="predicted"/>
<dbReference type="GO" id="GO:0003700">
    <property type="term" value="F:DNA-binding transcription factor activity"/>
    <property type="evidence" value="ECO:0007669"/>
    <property type="project" value="InterPro"/>
</dbReference>
<evidence type="ECO:0000313" key="5">
    <source>
        <dbReference type="EMBL" id="PWJ39158.1"/>
    </source>
</evidence>
<evidence type="ECO:0000256" key="3">
    <source>
        <dbReference type="ARBA" id="ARBA00023163"/>
    </source>
</evidence>
<keyword evidence="1" id="KW-0805">Transcription regulation</keyword>
<accession>A0A315Z5H3</accession>
<dbReference type="InterPro" id="IPR053142">
    <property type="entry name" value="PchR_regulatory_protein"/>
</dbReference>
<organism evidence="5 6">
    <name type="scientific">Sediminitomix flava</name>
    <dbReference type="NCBI Taxonomy" id="379075"/>
    <lineage>
        <taxon>Bacteria</taxon>
        <taxon>Pseudomonadati</taxon>
        <taxon>Bacteroidota</taxon>
        <taxon>Cytophagia</taxon>
        <taxon>Cytophagales</taxon>
        <taxon>Flammeovirgaceae</taxon>
        <taxon>Sediminitomix</taxon>
    </lineage>
</organism>
<dbReference type="GO" id="GO:0043565">
    <property type="term" value="F:sequence-specific DNA binding"/>
    <property type="evidence" value="ECO:0007669"/>
    <property type="project" value="InterPro"/>
</dbReference>
<keyword evidence="6" id="KW-1185">Reference proteome</keyword>
<evidence type="ECO:0000256" key="2">
    <source>
        <dbReference type="ARBA" id="ARBA00023125"/>
    </source>
</evidence>
<dbReference type="AlphaFoldDB" id="A0A315Z5H3"/>
<dbReference type="PANTHER" id="PTHR47893">
    <property type="entry name" value="REGULATORY PROTEIN PCHR"/>
    <property type="match status" value="1"/>
</dbReference>
<evidence type="ECO:0000256" key="1">
    <source>
        <dbReference type="ARBA" id="ARBA00023015"/>
    </source>
</evidence>
<keyword evidence="2 5" id="KW-0238">DNA-binding</keyword>
<dbReference type="RefSeq" id="WP_109620939.1">
    <property type="nucleotide sequence ID" value="NZ_QGDO01000006.1"/>
</dbReference>
<dbReference type="Proteomes" id="UP000245535">
    <property type="component" value="Unassembled WGS sequence"/>
</dbReference>